<keyword evidence="2" id="KW-1185">Reference proteome</keyword>
<evidence type="ECO:0000313" key="2">
    <source>
        <dbReference type="Proteomes" id="UP000045285"/>
    </source>
</evidence>
<protein>
    <submittedName>
        <fullName evidence="1">Uncharacterized protein</fullName>
    </submittedName>
</protein>
<evidence type="ECO:0000313" key="1">
    <source>
        <dbReference type="EMBL" id="CDX24382.1"/>
    </source>
</evidence>
<organism evidence="1 2">
    <name type="scientific">Mesorhizobium plurifarium</name>
    <dbReference type="NCBI Taxonomy" id="69974"/>
    <lineage>
        <taxon>Bacteria</taxon>
        <taxon>Pseudomonadati</taxon>
        <taxon>Pseudomonadota</taxon>
        <taxon>Alphaproteobacteria</taxon>
        <taxon>Hyphomicrobiales</taxon>
        <taxon>Phyllobacteriaceae</taxon>
        <taxon>Mesorhizobium</taxon>
    </lineage>
</organism>
<dbReference type="Proteomes" id="UP000045285">
    <property type="component" value="Unassembled WGS sequence"/>
</dbReference>
<reference evidence="2" key="1">
    <citation type="submission" date="2014-08" db="EMBL/GenBank/DDBJ databases">
        <authorList>
            <person name="Moulin L."/>
        </authorList>
    </citation>
    <scope>NUCLEOTIDE SEQUENCE [LARGE SCALE GENOMIC DNA]</scope>
</reference>
<dbReference type="EMBL" id="CCMZ01000035">
    <property type="protein sequence ID" value="CDX24382.1"/>
    <property type="molecule type" value="Genomic_DNA"/>
</dbReference>
<proteinExistence type="predicted"/>
<accession>A0A090G014</accession>
<gene>
    <name evidence="1" type="ORF">MPL3356_400046</name>
</gene>
<name>A0A090G014_MESPL</name>
<dbReference type="AlphaFoldDB" id="A0A090G014"/>
<sequence>MPEFTIETTYHLPVFRHATYSADTSEAACRLAIEDKDWSGQREDYESSGETYVTGIWEGADAAYRGQAIPVPRHFEEAVQRKAAHFELILGLLKIMVSDAKAGRATASEWFAKSEWAIALGEAILDDAPGPDEPAADGGDPDA</sequence>